<comment type="caution">
    <text evidence="1">The sequence shown here is derived from an EMBL/GenBank/DDBJ whole genome shotgun (WGS) entry which is preliminary data.</text>
</comment>
<reference evidence="1 2" key="1">
    <citation type="journal article" date="2019" name="Sci. Rep.">
        <title>Orb-weaving spider Araneus ventricosus genome elucidates the spidroin gene catalogue.</title>
        <authorList>
            <person name="Kono N."/>
            <person name="Nakamura H."/>
            <person name="Ohtoshi R."/>
            <person name="Moran D.A.P."/>
            <person name="Shinohara A."/>
            <person name="Yoshida Y."/>
            <person name="Fujiwara M."/>
            <person name="Mori M."/>
            <person name="Tomita M."/>
            <person name="Arakawa K."/>
        </authorList>
    </citation>
    <scope>NUCLEOTIDE SEQUENCE [LARGE SCALE GENOMIC DNA]</scope>
</reference>
<keyword evidence="2" id="KW-1185">Reference proteome</keyword>
<dbReference type="Proteomes" id="UP000499080">
    <property type="component" value="Unassembled WGS sequence"/>
</dbReference>
<evidence type="ECO:0000313" key="1">
    <source>
        <dbReference type="EMBL" id="GBO05235.1"/>
    </source>
</evidence>
<evidence type="ECO:0000313" key="2">
    <source>
        <dbReference type="Proteomes" id="UP000499080"/>
    </source>
</evidence>
<sequence>MAYCGSVPARGYAIQGRQEETERGFYGITEDVPIKWENPRLKRFFEFLDETDASADEEKKAQKLMKYVATVRDGDWKEGQTYLELSTQISERPQNLINK</sequence>
<organism evidence="1 2">
    <name type="scientific">Araneus ventricosus</name>
    <name type="common">Orbweaver spider</name>
    <name type="synonym">Epeira ventricosa</name>
    <dbReference type="NCBI Taxonomy" id="182803"/>
    <lineage>
        <taxon>Eukaryota</taxon>
        <taxon>Metazoa</taxon>
        <taxon>Ecdysozoa</taxon>
        <taxon>Arthropoda</taxon>
        <taxon>Chelicerata</taxon>
        <taxon>Arachnida</taxon>
        <taxon>Araneae</taxon>
        <taxon>Araneomorphae</taxon>
        <taxon>Entelegynae</taxon>
        <taxon>Araneoidea</taxon>
        <taxon>Araneidae</taxon>
        <taxon>Araneus</taxon>
    </lineage>
</organism>
<accession>A0A4Y2TX14</accession>
<proteinExistence type="predicted"/>
<dbReference type="EMBL" id="BGPR01031925">
    <property type="protein sequence ID" value="GBO05235.1"/>
    <property type="molecule type" value="Genomic_DNA"/>
</dbReference>
<name>A0A4Y2TX14_ARAVE</name>
<protein>
    <submittedName>
        <fullName evidence="1">Uncharacterized protein</fullName>
    </submittedName>
</protein>
<dbReference type="AlphaFoldDB" id="A0A4Y2TX14"/>
<gene>
    <name evidence="1" type="ORF">AVEN_188119_1</name>
</gene>